<reference evidence="2 3" key="1">
    <citation type="submission" date="2016-09" db="EMBL/GenBank/DDBJ databases">
        <title>Bacillus aquimaris SAMM genome sequence reveals colonization and biosurfactant production capacities.</title>
        <authorList>
            <person name="Waghmode S.R."/>
            <person name="Suryavanshi M.V."/>
        </authorList>
    </citation>
    <scope>NUCLEOTIDE SEQUENCE [LARGE SCALE GENOMIC DNA]</scope>
    <source>
        <strain evidence="2 3">SAMM</strain>
    </source>
</reference>
<keyword evidence="3" id="KW-1185">Reference proteome</keyword>
<protein>
    <submittedName>
        <fullName evidence="2">Uncharacterized protein</fullName>
    </submittedName>
</protein>
<name>A0A1J6WYS6_9BACI</name>
<proteinExistence type="predicted"/>
<dbReference type="AlphaFoldDB" id="A0A1J6WYS6"/>
<accession>A0A1J6WYS6</accession>
<organism evidence="2 3">
    <name type="scientific">Rossellomorea aquimaris</name>
    <dbReference type="NCBI Taxonomy" id="189382"/>
    <lineage>
        <taxon>Bacteria</taxon>
        <taxon>Bacillati</taxon>
        <taxon>Bacillota</taxon>
        <taxon>Bacilli</taxon>
        <taxon>Bacillales</taxon>
        <taxon>Bacillaceae</taxon>
        <taxon>Rossellomorea</taxon>
    </lineage>
</organism>
<gene>
    <name evidence="2" type="ORF">BHE18_00265</name>
</gene>
<feature type="region of interest" description="Disordered" evidence="1">
    <location>
        <begin position="51"/>
        <end position="79"/>
    </location>
</feature>
<sequence length="79" mass="9164">MKTPAARVAYQKSGRALKRGGWRKTNRTGRCSLPSWSVWLMTCTYEPWSWTSDTPKKRSDEEAHGLSEEREVLHGNQKR</sequence>
<evidence type="ECO:0000313" key="2">
    <source>
        <dbReference type="EMBL" id="OIU72983.1"/>
    </source>
</evidence>
<evidence type="ECO:0000256" key="1">
    <source>
        <dbReference type="SAM" id="MobiDB-lite"/>
    </source>
</evidence>
<feature type="compositionally biased region" description="Basic and acidic residues" evidence="1">
    <location>
        <begin position="54"/>
        <end position="73"/>
    </location>
</feature>
<dbReference type="Proteomes" id="UP000182062">
    <property type="component" value="Unassembled WGS sequence"/>
</dbReference>
<evidence type="ECO:0000313" key="3">
    <source>
        <dbReference type="Proteomes" id="UP000182062"/>
    </source>
</evidence>
<dbReference type="EMBL" id="MINN01000044">
    <property type="protein sequence ID" value="OIU72983.1"/>
    <property type="molecule type" value="Genomic_DNA"/>
</dbReference>
<comment type="caution">
    <text evidence="2">The sequence shown here is derived from an EMBL/GenBank/DDBJ whole genome shotgun (WGS) entry which is preliminary data.</text>
</comment>